<protein>
    <submittedName>
        <fullName evidence="1">Uncharacterized protein</fullName>
    </submittedName>
</protein>
<name>A0ACC1ITD1_9FUNG</name>
<gene>
    <name evidence="1" type="ORF">LPJ66_001455</name>
</gene>
<sequence>MPPKRPRNLRTSTKSLADWDEAPETTPAAEADTDSTTKKVELADLLEYQKLRRQIKRGIDIETLSKGTRHKSQPQEPAFQDVTTAATGRSLSGAFTLQTNKLDANTHMMAFIEKEMKRHRGTDDPEADEAAVEADDIYRVPEHLQAVSQKPVAEGNVAMAAKMLTSIQEVDLGRDSKIRNIVETDRVVSQISKKDEGHRGSRRVAGSKDLDANPRGGSRPRDAEAEMTGHGHGAGRYKRMHDSSERSSKATDDIVLQRFKKRMRR</sequence>
<dbReference type="EMBL" id="JANBPG010000079">
    <property type="protein sequence ID" value="KAJ1900468.1"/>
    <property type="molecule type" value="Genomic_DNA"/>
</dbReference>
<proteinExistence type="predicted"/>
<accession>A0ACC1ITD1</accession>
<comment type="caution">
    <text evidence="1">The sequence shown here is derived from an EMBL/GenBank/DDBJ whole genome shotgun (WGS) entry which is preliminary data.</text>
</comment>
<dbReference type="Proteomes" id="UP001150581">
    <property type="component" value="Unassembled WGS sequence"/>
</dbReference>
<evidence type="ECO:0000313" key="2">
    <source>
        <dbReference type="Proteomes" id="UP001150581"/>
    </source>
</evidence>
<keyword evidence="2" id="KW-1185">Reference proteome</keyword>
<reference evidence="1" key="1">
    <citation type="submission" date="2022-07" db="EMBL/GenBank/DDBJ databases">
        <title>Phylogenomic reconstructions and comparative analyses of Kickxellomycotina fungi.</title>
        <authorList>
            <person name="Reynolds N.K."/>
            <person name="Stajich J.E."/>
            <person name="Barry K."/>
            <person name="Grigoriev I.V."/>
            <person name="Crous P."/>
            <person name="Smith M.E."/>
        </authorList>
    </citation>
    <scope>NUCLEOTIDE SEQUENCE</scope>
    <source>
        <strain evidence="1">Benny 63K</strain>
    </source>
</reference>
<organism evidence="1 2">
    <name type="scientific">Kickxella alabastrina</name>
    <dbReference type="NCBI Taxonomy" id="61397"/>
    <lineage>
        <taxon>Eukaryota</taxon>
        <taxon>Fungi</taxon>
        <taxon>Fungi incertae sedis</taxon>
        <taxon>Zoopagomycota</taxon>
        <taxon>Kickxellomycotina</taxon>
        <taxon>Kickxellomycetes</taxon>
        <taxon>Kickxellales</taxon>
        <taxon>Kickxellaceae</taxon>
        <taxon>Kickxella</taxon>
    </lineage>
</organism>
<evidence type="ECO:0000313" key="1">
    <source>
        <dbReference type="EMBL" id="KAJ1900468.1"/>
    </source>
</evidence>